<feature type="transmembrane region" description="Helical" evidence="1">
    <location>
        <begin position="138"/>
        <end position="162"/>
    </location>
</feature>
<dbReference type="AlphaFoldDB" id="A1SAR8"/>
<keyword evidence="1" id="KW-1133">Transmembrane helix</keyword>
<evidence type="ECO:0000313" key="4">
    <source>
        <dbReference type="Proteomes" id="UP000009175"/>
    </source>
</evidence>
<evidence type="ECO:0000256" key="2">
    <source>
        <dbReference type="SAM" id="SignalP"/>
    </source>
</evidence>
<dbReference type="Pfam" id="PF04955">
    <property type="entry name" value="HupE_UreJ"/>
    <property type="match status" value="1"/>
</dbReference>
<dbReference type="KEGG" id="saz:Sama_3272"/>
<feature type="transmembrane region" description="Helical" evidence="1">
    <location>
        <begin position="82"/>
        <end position="102"/>
    </location>
</feature>
<organism evidence="3 4">
    <name type="scientific">Shewanella amazonensis (strain ATCC BAA-1098 / SB2B)</name>
    <dbReference type="NCBI Taxonomy" id="326297"/>
    <lineage>
        <taxon>Bacteria</taxon>
        <taxon>Pseudomonadati</taxon>
        <taxon>Pseudomonadota</taxon>
        <taxon>Gammaproteobacteria</taxon>
        <taxon>Alteromonadales</taxon>
        <taxon>Shewanellaceae</taxon>
        <taxon>Shewanella</taxon>
    </lineage>
</organism>
<gene>
    <name evidence="3" type="ordered locus">Sama_3272</name>
</gene>
<proteinExistence type="predicted"/>
<keyword evidence="1" id="KW-0812">Transmembrane</keyword>
<keyword evidence="1" id="KW-0472">Membrane</keyword>
<dbReference type="InterPro" id="IPR007038">
    <property type="entry name" value="HupE_UreJ"/>
</dbReference>
<keyword evidence="2" id="KW-0732">Signal</keyword>
<dbReference type="RefSeq" id="WP_011761379.1">
    <property type="nucleotide sequence ID" value="NC_008700.1"/>
</dbReference>
<dbReference type="OrthoDB" id="9808192at2"/>
<feature type="transmembrane region" description="Helical" evidence="1">
    <location>
        <begin position="174"/>
        <end position="192"/>
    </location>
</feature>
<keyword evidence="4" id="KW-1185">Reference proteome</keyword>
<sequence length="194" mass="20239">MRKGIGLWCLLFSAGASAHEVALGGGFGAGFSHPVLGLDHLLAMLSVGMVSTRLGRHAIWQVPLAFLCFMSLGAVLGITDIALPLVEAGIALSVMLLGLAIAFNRALPLWPAMLAVAVFGIFHGHAHGMEMPTLASPWLYGLGFILGTATIHLIGVFTGLLLAMKERRYPLTRITGAGIAAMGTLFLIGTVLPG</sequence>
<accession>A1SAR8</accession>
<dbReference type="STRING" id="326297.Sama_3272"/>
<evidence type="ECO:0000313" key="3">
    <source>
        <dbReference type="EMBL" id="ABM01475.1"/>
    </source>
</evidence>
<dbReference type="Proteomes" id="UP000009175">
    <property type="component" value="Chromosome"/>
</dbReference>
<evidence type="ECO:0000256" key="1">
    <source>
        <dbReference type="SAM" id="Phobius"/>
    </source>
</evidence>
<dbReference type="eggNOG" id="COG2370">
    <property type="taxonomic scope" value="Bacteria"/>
</dbReference>
<feature type="signal peptide" evidence="2">
    <location>
        <begin position="1"/>
        <end position="18"/>
    </location>
</feature>
<dbReference type="HOGENOM" id="CLU_088877_0_1_6"/>
<dbReference type="PIRSF" id="PIRSF016919">
    <property type="entry name" value="HupE_UreJ"/>
    <property type="match status" value="1"/>
</dbReference>
<protein>
    <submittedName>
        <fullName evidence="3">Urease accessory protein UreJ</fullName>
    </submittedName>
</protein>
<reference evidence="3 4" key="1">
    <citation type="submission" date="2006-12" db="EMBL/GenBank/DDBJ databases">
        <title>Complete sequence of Shewanella amazonensis SB2B.</title>
        <authorList>
            <consortium name="US DOE Joint Genome Institute"/>
            <person name="Copeland A."/>
            <person name="Lucas S."/>
            <person name="Lapidus A."/>
            <person name="Barry K."/>
            <person name="Detter J.C."/>
            <person name="Glavina del Rio T."/>
            <person name="Hammon N."/>
            <person name="Israni S."/>
            <person name="Dalin E."/>
            <person name="Tice H."/>
            <person name="Pitluck S."/>
            <person name="Munk A.C."/>
            <person name="Brettin T."/>
            <person name="Bruce D."/>
            <person name="Han C."/>
            <person name="Tapia R."/>
            <person name="Gilna P."/>
            <person name="Schmutz J."/>
            <person name="Larimer F."/>
            <person name="Land M."/>
            <person name="Hauser L."/>
            <person name="Kyrpides N."/>
            <person name="Mikhailova N."/>
            <person name="Fredrickson J."/>
            <person name="Richardson P."/>
        </authorList>
    </citation>
    <scope>NUCLEOTIDE SEQUENCE [LARGE SCALE GENOMIC DNA]</scope>
    <source>
        <strain evidence="4">ATCC BAA-1098 / SB2B</strain>
    </source>
</reference>
<name>A1SAR8_SHEAM</name>
<feature type="chain" id="PRO_5002637213" evidence="2">
    <location>
        <begin position="19"/>
        <end position="194"/>
    </location>
</feature>
<dbReference type="EMBL" id="CP000507">
    <property type="protein sequence ID" value="ABM01475.1"/>
    <property type="molecule type" value="Genomic_DNA"/>
</dbReference>
<feature type="transmembrane region" description="Helical" evidence="1">
    <location>
        <begin position="58"/>
        <end position="76"/>
    </location>
</feature>